<proteinExistence type="predicted"/>
<accession>A0A806KHQ7</accession>
<dbReference type="InterPro" id="IPR003607">
    <property type="entry name" value="HD/PDEase_dom"/>
</dbReference>
<name>A0A806KHQ7_9BACT</name>
<reference evidence="1" key="1">
    <citation type="submission" date="2012-03" db="EMBL/GenBank/DDBJ databases">
        <title>Functional metagenomics reveals considerable lignocellulase gene clusters in the gut microbiome of a wood-feeding higher termite.</title>
        <authorList>
            <person name="Liu N."/>
        </authorList>
    </citation>
    <scope>NUCLEOTIDE SEQUENCE</scope>
</reference>
<evidence type="ECO:0000313" key="1">
    <source>
        <dbReference type="EMBL" id="AGS54127.1"/>
    </source>
</evidence>
<organism evidence="1">
    <name type="scientific">uncultured bacterium contig00021</name>
    <dbReference type="NCBI Taxonomy" id="1181511"/>
    <lineage>
        <taxon>Bacteria</taxon>
        <taxon>environmental samples</taxon>
    </lineage>
</organism>
<dbReference type="EMBL" id="JQ844277">
    <property type="protein sequence ID" value="AGS54127.1"/>
    <property type="molecule type" value="Genomic_DNA"/>
</dbReference>
<dbReference type="SUPFAM" id="SSF109604">
    <property type="entry name" value="HD-domain/PDEase-like"/>
    <property type="match status" value="1"/>
</dbReference>
<sequence length="221" mass="25581">MKFIRFNAESPSLFADEIKDFVSQKKKTKQYMHLVRYIFKDVLASGDDDPVFTLLDYLEKETDFYTAPASTKFHGSEAGGLVRHSLLVVAYGIELAPVMLSGEVDMYYLVVSCLLHDFCKVNMYETKMRNTKNEKTGNWEKTPYYRVRDDYLSYGHGIESMLRLNRFIEMPDSWNQAIRWHMGAYDITQTDKFALEKSLAAFREVLLLQTADMLAGLVDET</sequence>
<keyword evidence="1" id="KW-0378">Hydrolase</keyword>
<dbReference type="Gene3D" id="1.10.3210.10">
    <property type="entry name" value="Hypothetical protein af1432"/>
    <property type="match status" value="1"/>
</dbReference>
<dbReference type="GO" id="GO:0016787">
    <property type="term" value="F:hydrolase activity"/>
    <property type="evidence" value="ECO:0007669"/>
    <property type="project" value="UniProtKB-KW"/>
</dbReference>
<protein>
    <submittedName>
        <fullName evidence="1">Putative HD superfamily hydrolase</fullName>
    </submittedName>
</protein>
<dbReference type="CDD" id="cd00077">
    <property type="entry name" value="HDc"/>
    <property type="match status" value="1"/>
</dbReference>
<dbReference type="AlphaFoldDB" id="A0A806KHQ7"/>